<gene>
    <name evidence="8" type="ORF">CBOVIS_LOCUS9785</name>
</gene>
<evidence type="ECO:0000256" key="4">
    <source>
        <dbReference type="ARBA" id="ARBA00022837"/>
    </source>
</evidence>
<name>A0A8S1F2Y1_9PELO</name>
<accession>A0A8S1F2Y1</accession>
<evidence type="ECO:0000256" key="6">
    <source>
        <dbReference type="SAM" id="MobiDB-lite"/>
    </source>
</evidence>
<evidence type="ECO:0000313" key="8">
    <source>
        <dbReference type="EMBL" id="CAB3407938.1"/>
    </source>
</evidence>
<keyword evidence="4" id="KW-0106">Calcium</keyword>
<keyword evidence="3" id="KW-0479">Metal-binding</keyword>
<dbReference type="OrthoDB" id="2190767at2759"/>
<evidence type="ECO:0000256" key="5">
    <source>
        <dbReference type="ARBA" id="ARBA00071898"/>
    </source>
</evidence>
<dbReference type="Pfam" id="PF01951">
    <property type="entry name" value="Archease"/>
    <property type="match status" value="1"/>
</dbReference>
<dbReference type="GO" id="GO:0046872">
    <property type="term" value="F:metal ion binding"/>
    <property type="evidence" value="ECO:0007669"/>
    <property type="project" value="UniProtKB-KW"/>
</dbReference>
<organism evidence="8 9">
    <name type="scientific">Caenorhabditis bovis</name>
    <dbReference type="NCBI Taxonomy" id="2654633"/>
    <lineage>
        <taxon>Eukaryota</taxon>
        <taxon>Metazoa</taxon>
        <taxon>Ecdysozoa</taxon>
        <taxon>Nematoda</taxon>
        <taxon>Chromadorea</taxon>
        <taxon>Rhabditida</taxon>
        <taxon>Rhabditina</taxon>
        <taxon>Rhabditomorpha</taxon>
        <taxon>Rhabditoidea</taxon>
        <taxon>Rhabditidae</taxon>
        <taxon>Peloderinae</taxon>
        <taxon>Caenorhabditis</taxon>
    </lineage>
</organism>
<sequence length="173" mass="19975">MKRSGESSNEESTAKTSKMVSTSMVEDRQEIEARRFEYLDHPADVQIHAWGNTIEEAFEACLVAMFGYMTDLTTVEEKFDYHWSVKSDALHSLLFMFLDDPLNSFHAEPNFVAKTVKIVRFDREECEVEYYGRGDIFDPTKNPCEADIKSPTYSNMQIIENNGRCDIYVIVDI</sequence>
<comment type="similarity">
    <text evidence="1">Belongs to the archease family.</text>
</comment>
<dbReference type="FunFam" id="3.55.10.10:FF:000002">
    <property type="entry name" value="Archease, putative"/>
    <property type="match status" value="1"/>
</dbReference>
<dbReference type="GO" id="GO:0006388">
    <property type="term" value="P:tRNA splicing, via endonucleolytic cleavage and ligation"/>
    <property type="evidence" value="ECO:0007669"/>
    <property type="project" value="TreeGrafter"/>
</dbReference>
<protein>
    <recommendedName>
        <fullName evidence="5">Protein archease-like</fullName>
    </recommendedName>
</protein>
<reference evidence="8 9" key="1">
    <citation type="submission" date="2020-04" db="EMBL/GenBank/DDBJ databases">
        <authorList>
            <person name="Laetsch R D."/>
            <person name="Stevens L."/>
            <person name="Kumar S."/>
            <person name="Blaxter L. M."/>
        </authorList>
    </citation>
    <scope>NUCLEOTIDE SEQUENCE [LARGE SCALE GENOMIC DNA]</scope>
</reference>
<dbReference type="SUPFAM" id="SSF69819">
    <property type="entry name" value="MTH1598-like"/>
    <property type="match status" value="1"/>
</dbReference>
<dbReference type="AlphaFoldDB" id="A0A8S1F2Y1"/>
<dbReference type="InterPro" id="IPR036820">
    <property type="entry name" value="Archease_dom_sf"/>
</dbReference>
<dbReference type="PANTHER" id="PTHR12682">
    <property type="entry name" value="ARCHEASE"/>
    <property type="match status" value="1"/>
</dbReference>
<comment type="caution">
    <text evidence="8">The sequence shown here is derived from an EMBL/GenBank/DDBJ whole genome shotgun (WGS) entry which is preliminary data.</text>
</comment>
<dbReference type="Proteomes" id="UP000494206">
    <property type="component" value="Unassembled WGS sequence"/>
</dbReference>
<keyword evidence="9" id="KW-1185">Reference proteome</keyword>
<dbReference type="GO" id="GO:0072669">
    <property type="term" value="C:tRNA-splicing ligase complex"/>
    <property type="evidence" value="ECO:0007669"/>
    <property type="project" value="TreeGrafter"/>
</dbReference>
<feature type="domain" description="Archease" evidence="7">
    <location>
        <begin position="36"/>
        <end position="173"/>
    </location>
</feature>
<proteinExistence type="inferred from homology"/>
<evidence type="ECO:0000256" key="1">
    <source>
        <dbReference type="ARBA" id="ARBA00007963"/>
    </source>
</evidence>
<dbReference type="InterPro" id="IPR023572">
    <property type="entry name" value="Archease_dom"/>
</dbReference>
<keyword evidence="2" id="KW-0819">tRNA processing</keyword>
<evidence type="ECO:0000256" key="2">
    <source>
        <dbReference type="ARBA" id="ARBA00022694"/>
    </source>
</evidence>
<evidence type="ECO:0000313" key="9">
    <source>
        <dbReference type="Proteomes" id="UP000494206"/>
    </source>
</evidence>
<evidence type="ECO:0000259" key="7">
    <source>
        <dbReference type="Pfam" id="PF01951"/>
    </source>
</evidence>
<feature type="region of interest" description="Disordered" evidence="6">
    <location>
        <begin position="1"/>
        <end position="25"/>
    </location>
</feature>
<dbReference type="EMBL" id="CADEPM010000006">
    <property type="protein sequence ID" value="CAB3407938.1"/>
    <property type="molecule type" value="Genomic_DNA"/>
</dbReference>
<evidence type="ECO:0000256" key="3">
    <source>
        <dbReference type="ARBA" id="ARBA00022723"/>
    </source>
</evidence>
<dbReference type="InterPro" id="IPR002804">
    <property type="entry name" value="Archease"/>
</dbReference>
<feature type="compositionally biased region" description="Polar residues" evidence="6">
    <location>
        <begin position="1"/>
        <end position="24"/>
    </location>
</feature>
<dbReference type="PANTHER" id="PTHR12682:SF11">
    <property type="entry name" value="PROTEIN ARCHEASE"/>
    <property type="match status" value="1"/>
</dbReference>
<dbReference type="Gene3D" id="3.55.10.10">
    <property type="entry name" value="Archease domain"/>
    <property type="match status" value="1"/>
</dbReference>